<dbReference type="PANTHER" id="PTHR11339">
    <property type="entry name" value="EXTRACELLULAR MATRIX GLYCOPROTEIN RELATED"/>
    <property type="match status" value="1"/>
</dbReference>
<dbReference type="Pfam" id="PF25962">
    <property type="entry name" value="TIL_OTOGL_Mucin"/>
    <property type="match status" value="1"/>
</dbReference>
<feature type="domain" description="CTCK" evidence="5">
    <location>
        <begin position="1672"/>
        <end position="1765"/>
    </location>
</feature>
<organism evidence="7 8">
    <name type="scientific">Petromyzon marinus</name>
    <name type="common">Sea lamprey</name>
    <dbReference type="NCBI Taxonomy" id="7757"/>
    <lineage>
        <taxon>Eukaryota</taxon>
        <taxon>Metazoa</taxon>
        <taxon>Chordata</taxon>
        <taxon>Craniata</taxon>
        <taxon>Vertebrata</taxon>
        <taxon>Cyclostomata</taxon>
        <taxon>Hyperoartia</taxon>
        <taxon>Petromyzontiformes</taxon>
        <taxon>Petromyzontidae</taxon>
        <taxon>Petromyzon</taxon>
    </lineage>
</organism>
<dbReference type="RefSeq" id="XP_032804877.1">
    <property type="nucleotide sequence ID" value="XM_032948986.1"/>
</dbReference>
<dbReference type="InterPro" id="IPR014853">
    <property type="entry name" value="VWF/SSPO/ZAN-like_Cys-rich_dom"/>
</dbReference>
<dbReference type="PANTHER" id="PTHR11339:SF408">
    <property type="entry name" value="MUCIN-5B"/>
    <property type="match status" value="1"/>
</dbReference>
<gene>
    <name evidence="8" type="primary">LOC116939927</name>
</gene>
<dbReference type="GO" id="GO:0005615">
    <property type="term" value="C:extracellular space"/>
    <property type="evidence" value="ECO:0007669"/>
    <property type="project" value="TreeGrafter"/>
</dbReference>
<evidence type="ECO:0000313" key="7">
    <source>
        <dbReference type="Proteomes" id="UP001318040"/>
    </source>
</evidence>
<feature type="domain" description="VWFD" evidence="6">
    <location>
        <begin position="589"/>
        <end position="776"/>
    </location>
</feature>
<evidence type="ECO:0000259" key="5">
    <source>
        <dbReference type="PROSITE" id="PS01225"/>
    </source>
</evidence>
<keyword evidence="7" id="KW-1185">Reference proteome</keyword>
<keyword evidence="2" id="KW-0325">Glycoprotein</keyword>
<dbReference type="InterPro" id="IPR050780">
    <property type="entry name" value="Mucin_vWF_Thrombospondin_sf"/>
</dbReference>
<dbReference type="Gene3D" id="2.10.25.10">
    <property type="entry name" value="Laminin"/>
    <property type="match status" value="1"/>
</dbReference>
<evidence type="ECO:0000313" key="8">
    <source>
        <dbReference type="RefSeq" id="XP_032804877.1"/>
    </source>
</evidence>
<dbReference type="InterPro" id="IPR058753">
    <property type="entry name" value="TIL_OTOGL_Mucin"/>
</dbReference>
<comment type="caution">
    <text evidence="3">Lacks conserved residue(s) required for the propagation of feature annotation.</text>
</comment>
<dbReference type="SUPFAM" id="SSF57567">
    <property type="entry name" value="Serine protease inhibitors"/>
    <property type="match status" value="1"/>
</dbReference>
<dbReference type="Pfam" id="PF08742">
    <property type="entry name" value="C8"/>
    <property type="match status" value="2"/>
</dbReference>
<reference evidence="8" key="1">
    <citation type="submission" date="2025-08" db="UniProtKB">
        <authorList>
            <consortium name="RefSeq"/>
        </authorList>
    </citation>
    <scope>IDENTIFICATION</scope>
    <source>
        <tissue evidence="8">Sperm</tissue>
    </source>
</reference>
<dbReference type="InterPro" id="IPR036084">
    <property type="entry name" value="Ser_inhib-like_sf"/>
</dbReference>
<feature type="domain" description="VWFD" evidence="6">
    <location>
        <begin position="96"/>
        <end position="269"/>
    </location>
</feature>
<evidence type="ECO:0000259" key="6">
    <source>
        <dbReference type="PROSITE" id="PS51233"/>
    </source>
</evidence>
<dbReference type="SMART" id="SM00832">
    <property type="entry name" value="C8"/>
    <property type="match status" value="2"/>
</dbReference>
<evidence type="ECO:0000256" key="3">
    <source>
        <dbReference type="PROSITE-ProRule" id="PRU00039"/>
    </source>
</evidence>
<name>A0AAJ7WPD1_PETMA</name>
<dbReference type="InterPro" id="IPR001846">
    <property type="entry name" value="VWF_type-D"/>
</dbReference>
<protein>
    <submittedName>
        <fullName evidence="8">Mucin-2-like</fullName>
    </submittedName>
</protein>
<dbReference type="GO" id="GO:0031012">
    <property type="term" value="C:extracellular matrix"/>
    <property type="evidence" value="ECO:0007669"/>
    <property type="project" value="TreeGrafter"/>
</dbReference>
<dbReference type="CDD" id="cd19941">
    <property type="entry name" value="TIL"/>
    <property type="match status" value="1"/>
</dbReference>
<accession>A0AAJ7WPD1</accession>
<dbReference type="Pfam" id="PF00094">
    <property type="entry name" value="VWD"/>
    <property type="match status" value="2"/>
</dbReference>
<evidence type="ECO:0000256" key="1">
    <source>
        <dbReference type="ARBA" id="ARBA00023157"/>
    </source>
</evidence>
<sequence>MVYTDCINSQSGVYGKACERTCELQEPPCLGIRCYPGCVCPKDLVRTRNDTCVQPHFCPCQHNGITYAPGDSIQVDCNQCNCSNGFWNCTKNYCAAICKTFGNGHYATFDGKGFLFNGYSCEYVVAQDYCGTSPQNGTFQITVENILCGSTLSTCSKSIRFFLQDQEITLADGTYSFSPRSKSISSTHRFRVYSVGLYLIVDASNGIKLVWDRKTTLFIKVTPDRKNELCGLCGKYNGDVSDDFTMRDHSVSANALQFGNSWKVDETCPDMGEEVPPCVLNFNRKASAERECSLLSSGVFASCHGEVDYVPYYEACVRDSCACNTGLACELFCTVVAAYAEACNEVGLCIHWRTPDLCPVFCDFYNDPNACTWHYHPCGTVNTKTCDDPEGINLGDFPRLEGCYPKCSNATYLDERTLHCVSRENCSCELNDTIVLPGGTLVSRDTCQICNCTMGQLHCATANVCCVYNGHQFKPGEIVYIHTDLGSLCNVTGICTDAGMIGRDTLCPSTTPTITATSPAFTTGSGCYSLVPPRQHMETWKVNNCTNATCVGNNVTYTVKTCSESTKPNCSFVRNVSDSDGCCTWQCQCKCQGWGDPHYITFDGVQYTFLEDCTYILMEERIKQQNLTILLDNYQFTRGNPASFVRGLVVNYNGNSVNMSIPATLGRRQNIITVYFNNILVMPPLSSNGIDITSSRIVVKVAIPAIDATISFTGDMFSIYLPYDLFKNNTQGQCGVCNNLSNDDCAWWNGTAEPASCCPSTASSWAVRDVTKPHCLSSAFNSSKNQSCTPSTTPAPCQMNMSVCGAINSTMFLNCSKVVSLQEFLVTCKYDLCQVNSSQAGCPSIQAAAEKCAQLGYNVDWRSATNGTCGYNCTNGQYMPQGPKIVKSCSNGSVVSTIQHEEGCYCPEGKISCNGSCIPEISTTTMPSTSLATTATTTRRTTPPTSTATTTRRTTPPTSTATTTRRTTPPTSTATTTRRTTPPTSTATTTRRTTPPTSATTTRRTTPPTSATTTRRTTPPTSTATTTRRTTPPTSTATTTRRTTPPTSTATTTRRTTPPTSATTTRRTTPPTSATTTRRTTPPTSATTTRRTTPPTSTATTTRRTTPPTSATTTRRTTPPTTRRTTPPTSATTTRRTTPPTSATTTRRTTPPTSATTTRRTTPTSTATTTRRTRPTSTATTTRRTTRPTSTTPITETTTPPTSTTPITETTTPPTSTTPITETTTPRTSTTPITETTTPPTSSTPITETATPPISTTPITETATPPTSTTPITETTTPPTSSTPITETATPPTSTTPITETTTPPTSSTPITETTTPPTSTTPITETATPPTSTTPITETTTPPTSSTPITETTTPRTSTTPITETATPPTSTTPITETTTPPTSSTPITETTTPPTSTTPTTETTTPPTSTTPTTETTTPPTSTTPTTETTTPPTSTTPTTETTTPPTSTTPTTETTTPPTSTTPITETATPPTSTTPTTETTTPPTSTTPTTETTTPPTSTTPTTETTTPPTSTTPITETTTPRTSTTPTTETATPRIPCTCEFGGKIVNAGDLVYISSGNSGLCSYVRCSPTCTLVTSLELCPTTTQPTMSSPPSTYQSTSPQSGCYYNGHYYNIDTNWTKPGDNCTHFTCKSVLGQASIVEMKISCSPAINISSCQPGTVIKDEYGCCSSCPLQQSPCRLFEGSAEINLPGCQPKNISLPFCQGNCSSTTRLDVPSMAPVYTCNCCHDLESEGIRLSLTCTGGSQYYDYIYIKSCRCTSCS</sequence>
<evidence type="ECO:0000256" key="2">
    <source>
        <dbReference type="ARBA" id="ARBA00023180"/>
    </source>
</evidence>
<dbReference type="Proteomes" id="UP001318040">
    <property type="component" value="Chromosome 7"/>
</dbReference>
<dbReference type="KEGG" id="pmrn:116939927"/>
<evidence type="ECO:0000256" key="4">
    <source>
        <dbReference type="SAM" id="MobiDB-lite"/>
    </source>
</evidence>
<proteinExistence type="predicted"/>
<feature type="region of interest" description="Disordered" evidence="4">
    <location>
        <begin position="927"/>
        <end position="1539"/>
    </location>
</feature>
<dbReference type="Pfam" id="PF23244">
    <property type="entry name" value="VWF"/>
    <property type="match status" value="1"/>
</dbReference>
<dbReference type="PROSITE" id="PS01225">
    <property type="entry name" value="CTCK_2"/>
    <property type="match status" value="1"/>
</dbReference>
<dbReference type="InterPro" id="IPR006207">
    <property type="entry name" value="Cys_knot_C"/>
</dbReference>
<dbReference type="SMART" id="SM00216">
    <property type="entry name" value="VWD"/>
    <property type="match status" value="2"/>
</dbReference>
<keyword evidence="1" id="KW-1015">Disulfide bond</keyword>
<dbReference type="PROSITE" id="PS51233">
    <property type="entry name" value="VWFD"/>
    <property type="match status" value="2"/>
</dbReference>